<feature type="domain" description="SWI/SNF and RSC complexes subunit Ssr4 C-terminal" evidence="2">
    <location>
        <begin position="60"/>
        <end position="146"/>
    </location>
</feature>
<dbReference type="EMBL" id="JBCLYO010000005">
    <property type="protein sequence ID" value="KAL0088715.1"/>
    <property type="molecule type" value="Genomic_DNA"/>
</dbReference>
<dbReference type="Proteomes" id="UP001448207">
    <property type="component" value="Unassembled WGS sequence"/>
</dbReference>
<sequence>MNPAFYFNQAGQANGLPARNGNGMSATHYMPQPAFRPGMADPSTMQRKRAQSKQGPQLMEDNEEASGDELDDISSRDIAMARYKRNHDYLSEIFTPYNAASIVPPPLDIAHTKEELNSLIEEHDTKVKEQKVTHEERMKALKQEKESFWASLASLNEATNAQDIDEVTLKYGQQQQLKIEHALQGVFVREIPGIQDEVRPMARGNEPVAAASVLPDFVQAYDVYDKQQHPATGMDMYTYQHDSNGPTEESNDYMFEEMVNASQEDDDDPSMSEFLNTADMEFDKDEDDQ</sequence>
<evidence type="ECO:0000313" key="3">
    <source>
        <dbReference type="EMBL" id="KAL0088715.1"/>
    </source>
</evidence>
<evidence type="ECO:0000313" key="4">
    <source>
        <dbReference type="Proteomes" id="UP001448207"/>
    </source>
</evidence>
<comment type="caution">
    <text evidence="3">The sequence shown here is derived from an EMBL/GenBank/DDBJ whole genome shotgun (WGS) entry which is preliminary data.</text>
</comment>
<accession>A0ABR3B6J5</accession>
<keyword evidence="4" id="KW-1185">Reference proteome</keyword>
<evidence type="ECO:0000256" key="1">
    <source>
        <dbReference type="SAM" id="MobiDB-lite"/>
    </source>
</evidence>
<feature type="region of interest" description="Disordered" evidence="1">
    <location>
        <begin position="11"/>
        <end position="72"/>
    </location>
</feature>
<protein>
    <recommendedName>
        <fullName evidence="2">SWI/SNF and RSC complexes subunit Ssr4 C-terminal domain-containing protein</fullName>
    </recommendedName>
</protein>
<evidence type="ECO:0000259" key="2">
    <source>
        <dbReference type="Pfam" id="PF20497"/>
    </source>
</evidence>
<proteinExistence type="predicted"/>
<reference evidence="3 4" key="1">
    <citation type="submission" date="2024-04" db="EMBL/GenBank/DDBJ databases">
        <title>Symmetric and asymmetric DNA N6-adenine methylation regulates different biological responses in Mucorales.</title>
        <authorList>
            <consortium name="Lawrence Berkeley National Laboratory"/>
            <person name="Lax C."/>
            <person name="Mondo S.J."/>
            <person name="Osorio-Concepcion M."/>
            <person name="Muszewska A."/>
            <person name="Corrochano-Luque M."/>
            <person name="Gutierrez G."/>
            <person name="Riley R."/>
            <person name="Lipzen A."/>
            <person name="Guo J."/>
            <person name="Hundley H."/>
            <person name="Amirebrahimi M."/>
            <person name="Ng V."/>
            <person name="Lorenzo-Gutierrez D."/>
            <person name="Binder U."/>
            <person name="Yang J."/>
            <person name="Song Y."/>
            <person name="Canovas D."/>
            <person name="Navarro E."/>
            <person name="Freitag M."/>
            <person name="Gabaldon T."/>
            <person name="Grigoriev I.V."/>
            <person name="Corrochano L.M."/>
            <person name="Nicolas F.E."/>
            <person name="Garre V."/>
        </authorList>
    </citation>
    <scope>NUCLEOTIDE SEQUENCE [LARGE SCALE GENOMIC DNA]</scope>
    <source>
        <strain evidence="3 4">L51</strain>
    </source>
</reference>
<dbReference type="Pfam" id="PF20497">
    <property type="entry name" value="SWI-SNF_Ssr4_C"/>
    <property type="match status" value="1"/>
</dbReference>
<dbReference type="InterPro" id="IPR046464">
    <property type="entry name" value="SWI-SNF_Ssr4_C"/>
</dbReference>
<feature type="region of interest" description="Disordered" evidence="1">
    <location>
        <begin position="260"/>
        <end position="289"/>
    </location>
</feature>
<organism evidence="3 4">
    <name type="scientific">Phycomyces blakesleeanus</name>
    <dbReference type="NCBI Taxonomy" id="4837"/>
    <lineage>
        <taxon>Eukaryota</taxon>
        <taxon>Fungi</taxon>
        <taxon>Fungi incertae sedis</taxon>
        <taxon>Mucoromycota</taxon>
        <taxon>Mucoromycotina</taxon>
        <taxon>Mucoromycetes</taxon>
        <taxon>Mucorales</taxon>
        <taxon>Phycomycetaceae</taxon>
        <taxon>Phycomyces</taxon>
    </lineage>
</organism>
<feature type="compositionally biased region" description="Acidic residues" evidence="1">
    <location>
        <begin position="280"/>
        <end position="289"/>
    </location>
</feature>
<feature type="compositionally biased region" description="Acidic residues" evidence="1">
    <location>
        <begin position="60"/>
        <end position="72"/>
    </location>
</feature>
<gene>
    <name evidence="3" type="ORF">J3Q64DRAFT_1730953</name>
</gene>
<name>A0ABR3B6J5_PHYBL</name>